<dbReference type="GO" id="GO:0032259">
    <property type="term" value="P:methylation"/>
    <property type="evidence" value="ECO:0007669"/>
    <property type="project" value="UniProtKB-KW"/>
</dbReference>
<evidence type="ECO:0000259" key="1">
    <source>
        <dbReference type="Pfam" id="PF13474"/>
    </source>
</evidence>
<dbReference type="InterPro" id="IPR037401">
    <property type="entry name" value="SnoaL-like"/>
</dbReference>
<feature type="domain" description="SnoaL-like" evidence="1">
    <location>
        <begin position="16"/>
        <end position="129"/>
    </location>
</feature>
<proteinExistence type="predicted"/>
<dbReference type="SUPFAM" id="SSF54427">
    <property type="entry name" value="NTF2-like"/>
    <property type="match status" value="1"/>
</dbReference>
<gene>
    <name evidence="2" type="ORF">BST99_03395</name>
</gene>
<evidence type="ECO:0000313" key="2">
    <source>
        <dbReference type="EMBL" id="PQJ16762.1"/>
    </source>
</evidence>
<sequence length="145" mass="16336">MTGNTLAQMSAEEAEVKQAVDDFFAAFHAQDSVVLKEAAAPGVVLQSIGFNKSGEVIWRKEKFEKFIQSIASIPATTKFEEKLLSYSVQVDGPMANAWTEYEFWINGEFSHCGVNNFHFVKLDGKWKISYLIDTRRRAACDAMKE</sequence>
<name>A0A2S7T9Z9_9FLAO</name>
<dbReference type="Gene3D" id="3.10.450.50">
    <property type="match status" value="1"/>
</dbReference>
<keyword evidence="2" id="KW-0808">Transferase</keyword>
<accession>A0A2S7T9Z9</accession>
<dbReference type="OrthoDB" id="117186at2"/>
<comment type="caution">
    <text evidence="2">The sequence shown here is derived from an EMBL/GenBank/DDBJ whole genome shotgun (WGS) entry which is preliminary data.</text>
</comment>
<organism evidence="2 3">
    <name type="scientific">Aureicoccus marinus</name>
    <dbReference type="NCBI Taxonomy" id="754435"/>
    <lineage>
        <taxon>Bacteria</taxon>
        <taxon>Pseudomonadati</taxon>
        <taxon>Bacteroidota</taxon>
        <taxon>Flavobacteriia</taxon>
        <taxon>Flavobacteriales</taxon>
        <taxon>Flavobacteriaceae</taxon>
        <taxon>Aureicoccus</taxon>
    </lineage>
</organism>
<dbReference type="EMBL" id="MQVX01000001">
    <property type="protein sequence ID" value="PQJ16762.1"/>
    <property type="molecule type" value="Genomic_DNA"/>
</dbReference>
<dbReference type="RefSeq" id="WP_105002422.1">
    <property type="nucleotide sequence ID" value="NZ_MQVX01000001.1"/>
</dbReference>
<dbReference type="InterPro" id="IPR032710">
    <property type="entry name" value="NTF2-like_dom_sf"/>
</dbReference>
<evidence type="ECO:0000313" key="3">
    <source>
        <dbReference type="Proteomes" id="UP000239366"/>
    </source>
</evidence>
<keyword evidence="2" id="KW-0489">Methyltransferase</keyword>
<keyword evidence="3" id="KW-1185">Reference proteome</keyword>
<dbReference type="Proteomes" id="UP000239366">
    <property type="component" value="Unassembled WGS sequence"/>
</dbReference>
<dbReference type="GO" id="GO:0008168">
    <property type="term" value="F:methyltransferase activity"/>
    <property type="evidence" value="ECO:0007669"/>
    <property type="project" value="UniProtKB-KW"/>
</dbReference>
<dbReference type="Pfam" id="PF13474">
    <property type="entry name" value="SnoaL_3"/>
    <property type="match status" value="1"/>
</dbReference>
<dbReference type="AlphaFoldDB" id="A0A2S7T9Z9"/>
<reference evidence="3" key="1">
    <citation type="submission" date="2016-11" db="EMBL/GenBank/DDBJ databases">
        <title>Trade-off between light-utilization and light-protection in marine flavobacteria.</title>
        <authorList>
            <person name="Kumagai Y."/>
            <person name="Yoshizawa S."/>
            <person name="Kogure K."/>
        </authorList>
    </citation>
    <scope>NUCLEOTIDE SEQUENCE [LARGE SCALE GENOMIC DNA]</scope>
    <source>
        <strain evidence="3">SG-18</strain>
    </source>
</reference>
<protein>
    <submittedName>
        <fullName evidence="2">3-methyl-2-oxobutanoate hydroxymethyltransferase</fullName>
    </submittedName>
</protein>